<proteinExistence type="predicted"/>
<dbReference type="OrthoDB" id="778454at2759"/>
<dbReference type="Proteomes" id="UP000257109">
    <property type="component" value="Unassembled WGS sequence"/>
</dbReference>
<evidence type="ECO:0000313" key="2">
    <source>
        <dbReference type="Proteomes" id="UP000257109"/>
    </source>
</evidence>
<gene>
    <name evidence="1" type="ORF">CR513_42017</name>
</gene>
<reference evidence="1" key="1">
    <citation type="submission" date="2018-05" db="EMBL/GenBank/DDBJ databases">
        <title>Draft genome of Mucuna pruriens seed.</title>
        <authorList>
            <person name="Nnadi N.E."/>
            <person name="Vos R."/>
            <person name="Hasami M.H."/>
            <person name="Devisetty U.K."/>
            <person name="Aguiy J.C."/>
        </authorList>
    </citation>
    <scope>NUCLEOTIDE SEQUENCE [LARGE SCALE GENOMIC DNA]</scope>
    <source>
        <strain evidence="1">JCA_2017</strain>
    </source>
</reference>
<evidence type="ECO:0000313" key="1">
    <source>
        <dbReference type="EMBL" id="RDX77806.1"/>
    </source>
</evidence>
<dbReference type="PANTHER" id="PTHR33067:SF9">
    <property type="entry name" value="RNA-DIRECTED DNA POLYMERASE"/>
    <property type="match status" value="1"/>
</dbReference>
<evidence type="ECO:0008006" key="3">
    <source>
        <dbReference type="Google" id="ProtNLM"/>
    </source>
</evidence>
<dbReference type="AlphaFoldDB" id="A0A371FHN6"/>
<dbReference type="Gene3D" id="2.40.70.10">
    <property type="entry name" value="Acid Proteases"/>
    <property type="match status" value="1"/>
</dbReference>
<sequence>MGDKLLQTFNKIEIRIPILDAIKQIPKYAKFLKELYTNKRKKLKANVVVVRNVSTLIKSEQLAILKNFSDPSTFSISCTIGKCNFDAMLDLGTLINVISSSIYRSLRLYALEPTGMMIQLENRSIAYLLGIS</sequence>
<protein>
    <recommendedName>
        <fullName evidence="3">Aspartic peptidase DDI1-type domain-containing protein</fullName>
    </recommendedName>
</protein>
<comment type="caution">
    <text evidence="1">The sequence shown here is derived from an EMBL/GenBank/DDBJ whole genome shotgun (WGS) entry which is preliminary data.</text>
</comment>
<name>A0A371FHN6_MUCPR</name>
<keyword evidence="2" id="KW-1185">Reference proteome</keyword>
<accession>A0A371FHN6</accession>
<feature type="non-terminal residue" evidence="1">
    <location>
        <position position="1"/>
    </location>
</feature>
<dbReference type="InterPro" id="IPR021109">
    <property type="entry name" value="Peptidase_aspartic_dom_sf"/>
</dbReference>
<organism evidence="1 2">
    <name type="scientific">Mucuna pruriens</name>
    <name type="common">Velvet bean</name>
    <name type="synonym">Dolichos pruriens</name>
    <dbReference type="NCBI Taxonomy" id="157652"/>
    <lineage>
        <taxon>Eukaryota</taxon>
        <taxon>Viridiplantae</taxon>
        <taxon>Streptophyta</taxon>
        <taxon>Embryophyta</taxon>
        <taxon>Tracheophyta</taxon>
        <taxon>Spermatophyta</taxon>
        <taxon>Magnoliopsida</taxon>
        <taxon>eudicotyledons</taxon>
        <taxon>Gunneridae</taxon>
        <taxon>Pentapetalae</taxon>
        <taxon>rosids</taxon>
        <taxon>fabids</taxon>
        <taxon>Fabales</taxon>
        <taxon>Fabaceae</taxon>
        <taxon>Papilionoideae</taxon>
        <taxon>50 kb inversion clade</taxon>
        <taxon>NPAAA clade</taxon>
        <taxon>indigoferoid/millettioid clade</taxon>
        <taxon>Phaseoleae</taxon>
        <taxon>Mucuna</taxon>
    </lineage>
</organism>
<dbReference type="PANTHER" id="PTHR33067">
    <property type="entry name" value="RNA-DIRECTED DNA POLYMERASE-RELATED"/>
    <property type="match status" value="1"/>
</dbReference>
<dbReference type="EMBL" id="QJKJ01009063">
    <property type="protein sequence ID" value="RDX77806.1"/>
    <property type="molecule type" value="Genomic_DNA"/>
</dbReference>